<comment type="caution">
    <text evidence="2">The sequence shown here is derived from an EMBL/GenBank/DDBJ whole genome shotgun (WGS) entry which is preliminary data.</text>
</comment>
<dbReference type="SUPFAM" id="SSF47413">
    <property type="entry name" value="lambda repressor-like DNA-binding domains"/>
    <property type="match status" value="1"/>
</dbReference>
<dbReference type="Pfam" id="PF01381">
    <property type="entry name" value="HTH_3"/>
    <property type="match status" value="1"/>
</dbReference>
<dbReference type="InterPro" id="IPR010982">
    <property type="entry name" value="Lambda_DNA-bd_dom_sf"/>
</dbReference>
<dbReference type="EMBL" id="BBMS01000033">
    <property type="protein sequence ID" value="GAL27773.1"/>
    <property type="molecule type" value="Genomic_DNA"/>
</dbReference>
<protein>
    <submittedName>
        <fullName evidence="2">Phage tail length tape-measure protein</fullName>
    </submittedName>
</protein>
<proteinExistence type="predicted"/>
<accession>A0ABQ0JGB1</accession>
<gene>
    <name evidence="2" type="ORF">JCM19239_1494</name>
</gene>
<evidence type="ECO:0000259" key="1">
    <source>
        <dbReference type="PROSITE" id="PS50943"/>
    </source>
</evidence>
<name>A0ABQ0JGB1_9VIBR</name>
<dbReference type="InterPro" id="IPR001387">
    <property type="entry name" value="Cro/C1-type_HTH"/>
</dbReference>
<reference evidence="3" key="2">
    <citation type="submission" date="2014-09" db="EMBL/GenBank/DDBJ databases">
        <authorList>
            <consortium name="NBRP consortium"/>
            <person name="Sawabe T."/>
            <person name="Meirelles P."/>
            <person name="Nakanishi M."/>
            <person name="Sayaka M."/>
            <person name="Hattori M."/>
            <person name="Ohkuma M."/>
        </authorList>
    </citation>
    <scope>NUCLEOTIDE SEQUENCE [LARGE SCALE GENOMIC DNA]</scope>
    <source>
        <strain evidence="3">JCM 19239</strain>
    </source>
</reference>
<dbReference type="Proteomes" id="UP000029223">
    <property type="component" value="Unassembled WGS sequence"/>
</dbReference>
<keyword evidence="3" id="KW-1185">Reference proteome</keyword>
<dbReference type="CDD" id="cd00093">
    <property type="entry name" value="HTH_XRE"/>
    <property type="match status" value="1"/>
</dbReference>
<dbReference type="PROSITE" id="PS50943">
    <property type="entry name" value="HTH_CROC1"/>
    <property type="match status" value="1"/>
</dbReference>
<dbReference type="SMART" id="SM00530">
    <property type="entry name" value="HTH_XRE"/>
    <property type="match status" value="1"/>
</dbReference>
<evidence type="ECO:0000313" key="2">
    <source>
        <dbReference type="EMBL" id="GAL27773.1"/>
    </source>
</evidence>
<reference evidence="3" key="1">
    <citation type="submission" date="2014-09" db="EMBL/GenBank/DDBJ databases">
        <title>Vibrio variabilis JCM 19239. (C206) whole genome shotgun sequence.</title>
        <authorList>
            <person name="Sawabe T."/>
            <person name="Meirelles P."/>
            <person name="Nakanishi M."/>
            <person name="Sayaka M."/>
            <person name="Hattori M."/>
            <person name="Ohkuma M."/>
        </authorList>
    </citation>
    <scope>NUCLEOTIDE SEQUENCE [LARGE SCALE GENOMIC DNA]</scope>
    <source>
        <strain evidence="3">JCM 19239</strain>
    </source>
</reference>
<feature type="domain" description="HTH cro/C1-type" evidence="1">
    <location>
        <begin position="212"/>
        <end position="255"/>
    </location>
</feature>
<sequence>MKITGTKEFKQQVLDVAVSKDLNIVFVDKAMEAEFIRRKEELKQAATVKASTSTEPQPTVAIEENALVKSNVESLSSVDDVASAAEEVMPESPRVQPVTLVAHGKAPYQHDKDNSNSYFVELSNGETKWGVGLKDAIEKSGAQIGDEVAVSKSGQKEVSVPVQETDYAGNKLPPEWIDTKRNEWVVDILSPAVSTTQAPESQGSDVVTNADIKALRREREWSQKHLAEALEVSVSTISKWERGKAVPLGENLAKLNQLLGPSSKTNKFHIDYQWDASVGKLSVTVNGGKPELVDRTVLERISEK</sequence>
<evidence type="ECO:0000313" key="3">
    <source>
        <dbReference type="Proteomes" id="UP000029223"/>
    </source>
</evidence>
<organism evidence="2 3">
    <name type="scientific">Vibrio variabilis</name>
    <dbReference type="NCBI Taxonomy" id="990271"/>
    <lineage>
        <taxon>Bacteria</taxon>
        <taxon>Pseudomonadati</taxon>
        <taxon>Pseudomonadota</taxon>
        <taxon>Gammaproteobacteria</taxon>
        <taxon>Vibrionales</taxon>
        <taxon>Vibrionaceae</taxon>
        <taxon>Vibrio</taxon>
    </lineage>
</organism>
<dbReference type="Gene3D" id="1.10.260.40">
    <property type="entry name" value="lambda repressor-like DNA-binding domains"/>
    <property type="match status" value="1"/>
</dbReference>